<sequence>MVENQKALYWNKMVPELIVSNLQESLAFWVNLIGFEVMYQSEEERFVYLDLLGAQVMLEEMQPEQWVTGELEKPLGRGINFQIEVPAVKPILERLERENYPLFDALEERWYQANDLQHGQRQFLVQDPDGYLLRLVEVLGEVSV</sequence>
<dbReference type="Proteomes" id="UP000829542">
    <property type="component" value="Chromosome"/>
</dbReference>
<dbReference type="PROSITE" id="PS51819">
    <property type="entry name" value="VOC"/>
    <property type="match status" value="1"/>
</dbReference>
<dbReference type="EMBL" id="CP093379">
    <property type="protein sequence ID" value="UNM96234.1"/>
    <property type="molecule type" value="Genomic_DNA"/>
</dbReference>
<evidence type="ECO:0000256" key="2">
    <source>
        <dbReference type="ARBA" id="ARBA00021572"/>
    </source>
</evidence>
<evidence type="ECO:0000256" key="3">
    <source>
        <dbReference type="ARBA" id="ARBA00023251"/>
    </source>
</evidence>
<keyword evidence="6" id="KW-1185">Reference proteome</keyword>
<gene>
    <name evidence="5" type="ORF">MMG00_13720</name>
</gene>
<dbReference type="RefSeq" id="WP_242149389.1">
    <property type="nucleotide sequence ID" value="NZ_CP093379.1"/>
</dbReference>
<feature type="domain" description="VOC" evidence="4">
    <location>
        <begin position="9"/>
        <end position="138"/>
    </location>
</feature>
<comment type="similarity">
    <text evidence="1">Belongs to the bleomycin resistance protein family.</text>
</comment>
<protein>
    <recommendedName>
        <fullName evidence="2">Bleomycin resistance protein</fullName>
    </recommendedName>
</protein>
<evidence type="ECO:0000313" key="6">
    <source>
        <dbReference type="Proteomes" id="UP000829542"/>
    </source>
</evidence>
<keyword evidence="3" id="KW-0046">Antibiotic resistance</keyword>
<accession>A0ABY3X010</accession>
<organism evidence="5 6">
    <name type="scientific">Ignatzschineria rhizosphaerae</name>
    <dbReference type="NCBI Taxonomy" id="2923279"/>
    <lineage>
        <taxon>Bacteria</taxon>
        <taxon>Pseudomonadati</taxon>
        <taxon>Pseudomonadota</taxon>
        <taxon>Gammaproteobacteria</taxon>
        <taxon>Cardiobacteriales</taxon>
        <taxon>Ignatzschineriaceae</taxon>
        <taxon>Ignatzschineria</taxon>
    </lineage>
</organism>
<dbReference type="InterPro" id="IPR000335">
    <property type="entry name" value="Bleomycin-R"/>
</dbReference>
<evidence type="ECO:0000256" key="1">
    <source>
        <dbReference type="ARBA" id="ARBA00011051"/>
    </source>
</evidence>
<evidence type="ECO:0000313" key="5">
    <source>
        <dbReference type="EMBL" id="UNM96234.1"/>
    </source>
</evidence>
<dbReference type="InterPro" id="IPR029068">
    <property type="entry name" value="Glyas_Bleomycin-R_OHBP_Dase"/>
</dbReference>
<dbReference type="InterPro" id="IPR037523">
    <property type="entry name" value="VOC_core"/>
</dbReference>
<dbReference type="Gene3D" id="3.10.180.10">
    <property type="entry name" value="2,3-Dihydroxybiphenyl 1,2-Dioxygenase, domain 1"/>
    <property type="match status" value="1"/>
</dbReference>
<name>A0ABY3X010_9GAMM</name>
<proteinExistence type="inferred from homology"/>
<evidence type="ECO:0000259" key="4">
    <source>
        <dbReference type="PROSITE" id="PS51819"/>
    </source>
</evidence>
<dbReference type="CDD" id="cd08349">
    <property type="entry name" value="BLMA_like"/>
    <property type="match status" value="1"/>
</dbReference>
<dbReference type="SUPFAM" id="SSF54593">
    <property type="entry name" value="Glyoxalase/Bleomycin resistance protein/Dihydroxybiphenyl dioxygenase"/>
    <property type="match status" value="1"/>
</dbReference>
<dbReference type="Pfam" id="PF00903">
    <property type="entry name" value="Glyoxalase"/>
    <property type="match status" value="1"/>
</dbReference>
<dbReference type="InterPro" id="IPR004360">
    <property type="entry name" value="Glyas_Fos-R_dOase_dom"/>
</dbReference>
<reference evidence="5 6" key="1">
    <citation type="submission" date="2022-03" db="EMBL/GenBank/DDBJ databases">
        <title>Ignatzschineria rhizosphaerae HR5S32.</title>
        <authorList>
            <person name="Sun J.Q."/>
            <person name="Feng J.Y."/>
        </authorList>
    </citation>
    <scope>NUCLEOTIDE SEQUENCE [LARGE SCALE GENOMIC DNA]</scope>
    <source>
        <strain evidence="5 6">HR5S32</strain>
    </source>
</reference>